<feature type="transmembrane region" description="Helical" evidence="1">
    <location>
        <begin position="190"/>
        <end position="212"/>
    </location>
</feature>
<keyword evidence="1" id="KW-0472">Membrane</keyword>
<dbReference type="Proteomes" id="UP000782519">
    <property type="component" value="Unassembled WGS sequence"/>
</dbReference>
<name>A0A933S0K6_RHOPL</name>
<proteinExistence type="predicted"/>
<sequence>MHTSILQHLHLGGANLSYRKKFRLFFTVACVVTVLGGVKTAVHYFGLEFLELNRLLTSGIGGAIFIIGFLLSSILADYKEAERIPADVRNSIEAIDGDLECFASDNSEFDLATCRGILLSILDRLRSGLEHSNGHKNIPPVLEEITKLTPIFGRLEGMGLAANFVVRLRTSQDVLRRSMLRIYQIQRVEFVPSVHVLVQTLVFAIVIMMLFLKTEGDPASAMMFGFISYMFVYALYLVRLLEQPFAQGHGSLDDVSLFLLDELRESLRKSLAEVTSSAPHSLQEI</sequence>
<organism evidence="2 3">
    <name type="scientific">Rhodopseudomonas palustris</name>
    <dbReference type="NCBI Taxonomy" id="1076"/>
    <lineage>
        <taxon>Bacteria</taxon>
        <taxon>Pseudomonadati</taxon>
        <taxon>Pseudomonadota</taxon>
        <taxon>Alphaproteobacteria</taxon>
        <taxon>Hyphomicrobiales</taxon>
        <taxon>Nitrobacteraceae</taxon>
        <taxon>Rhodopseudomonas</taxon>
    </lineage>
</organism>
<accession>A0A933S0K6</accession>
<protein>
    <submittedName>
        <fullName evidence="2">Uncharacterized protein</fullName>
    </submittedName>
</protein>
<evidence type="ECO:0000313" key="3">
    <source>
        <dbReference type="Proteomes" id="UP000782519"/>
    </source>
</evidence>
<comment type="caution">
    <text evidence="2">The sequence shown here is derived from an EMBL/GenBank/DDBJ whole genome shotgun (WGS) entry which is preliminary data.</text>
</comment>
<feature type="transmembrane region" description="Helical" evidence="1">
    <location>
        <begin position="218"/>
        <end position="238"/>
    </location>
</feature>
<dbReference type="AlphaFoldDB" id="A0A933S0K6"/>
<evidence type="ECO:0000313" key="2">
    <source>
        <dbReference type="EMBL" id="MBI5131535.1"/>
    </source>
</evidence>
<feature type="transmembrane region" description="Helical" evidence="1">
    <location>
        <begin position="24"/>
        <end position="46"/>
    </location>
</feature>
<dbReference type="EMBL" id="JACRJB010000053">
    <property type="protein sequence ID" value="MBI5131535.1"/>
    <property type="molecule type" value="Genomic_DNA"/>
</dbReference>
<keyword evidence="1" id="KW-1133">Transmembrane helix</keyword>
<reference evidence="2" key="1">
    <citation type="submission" date="2020-07" db="EMBL/GenBank/DDBJ databases">
        <title>Huge and variable diversity of episymbiotic CPR bacteria and DPANN archaea in groundwater ecosystems.</title>
        <authorList>
            <person name="He C.Y."/>
            <person name="Keren R."/>
            <person name="Whittaker M."/>
            <person name="Farag I.F."/>
            <person name="Doudna J."/>
            <person name="Cate J.H.D."/>
            <person name="Banfield J.F."/>
        </authorList>
    </citation>
    <scope>NUCLEOTIDE SEQUENCE</scope>
    <source>
        <strain evidence="2">NC_groundwater_1818_Pr3_B-0.1um_66_35</strain>
    </source>
</reference>
<gene>
    <name evidence="2" type="ORF">HZA66_19020</name>
</gene>
<evidence type="ECO:0000256" key="1">
    <source>
        <dbReference type="SAM" id="Phobius"/>
    </source>
</evidence>
<keyword evidence="1" id="KW-0812">Transmembrane</keyword>
<feature type="transmembrane region" description="Helical" evidence="1">
    <location>
        <begin position="58"/>
        <end position="76"/>
    </location>
</feature>